<dbReference type="GO" id="GO:0051015">
    <property type="term" value="F:actin filament binding"/>
    <property type="evidence" value="ECO:0007669"/>
    <property type="project" value="TreeGrafter"/>
</dbReference>
<feature type="region of interest" description="Disordered" evidence="8">
    <location>
        <begin position="230"/>
        <end position="250"/>
    </location>
</feature>
<keyword evidence="6" id="KW-0206">Cytoskeleton</keyword>
<feature type="domain" description="ADF-H" evidence="9">
    <location>
        <begin position="1"/>
        <end position="41"/>
    </location>
</feature>
<dbReference type="GO" id="GO:0003785">
    <property type="term" value="F:actin monomer binding"/>
    <property type="evidence" value="ECO:0007669"/>
    <property type="project" value="TreeGrafter"/>
</dbReference>
<dbReference type="Gene3D" id="3.40.20.10">
    <property type="entry name" value="Severin"/>
    <property type="match status" value="2"/>
</dbReference>
<dbReference type="PANTHER" id="PTHR13759:SF1">
    <property type="entry name" value="TWINFILIN"/>
    <property type="match status" value="1"/>
</dbReference>
<dbReference type="STRING" id="685588.A0A067TE71"/>
<dbReference type="InterPro" id="IPR002108">
    <property type="entry name" value="ADF-H"/>
</dbReference>
<protein>
    <recommendedName>
        <fullName evidence="9">ADF-H domain-containing protein</fullName>
    </recommendedName>
</protein>
<sequence>MLYASTRYSLLKSLGSTLFKDSIFATSKNDLTPDAYVSHLRHVAAPNPLSNREQEMADLRASESKTATYGGSSARASHIGAGIGFNWSDEAERVVVELGEGSDSCLVILTIDTKTESLCLHSTRTTDIDSLSSIIPSSEPCYALFAWTSSLTSNPVREIVFIYSCPSTSPIKNRMLYSSGSASTYEAAKNILASSSPAVTVASRKIETSDPKELDEAFFKAELGLENVTAPERIENPRGFAKPKGPPRRR</sequence>
<dbReference type="InterPro" id="IPR028458">
    <property type="entry name" value="Twinfilin"/>
</dbReference>
<dbReference type="PROSITE" id="PS51263">
    <property type="entry name" value="ADF_H"/>
    <property type="match status" value="2"/>
</dbReference>
<dbReference type="Pfam" id="PF00241">
    <property type="entry name" value="Cofilin_ADF"/>
    <property type="match status" value="1"/>
</dbReference>
<keyword evidence="11" id="KW-1185">Reference proteome</keyword>
<evidence type="ECO:0000256" key="2">
    <source>
        <dbReference type="ARBA" id="ARBA00009557"/>
    </source>
</evidence>
<gene>
    <name evidence="10" type="ORF">GALMADRAFT_239463</name>
</gene>
<proteinExistence type="inferred from homology"/>
<dbReference type="CDD" id="cd11284">
    <property type="entry name" value="ADF_Twf-C_like"/>
    <property type="match status" value="1"/>
</dbReference>
<keyword evidence="4" id="KW-0677">Repeat</keyword>
<evidence type="ECO:0000313" key="11">
    <source>
        <dbReference type="Proteomes" id="UP000027222"/>
    </source>
</evidence>
<evidence type="ECO:0000256" key="7">
    <source>
        <dbReference type="ARBA" id="ARBA00038532"/>
    </source>
</evidence>
<dbReference type="InterPro" id="IPR029006">
    <property type="entry name" value="ADF-H/Gelsolin-like_dom_sf"/>
</dbReference>
<evidence type="ECO:0000256" key="5">
    <source>
        <dbReference type="ARBA" id="ARBA00023203"/>
    </source>
</evidence>
<dbReference type="GO" id="GO:0005737">
    <property type="term" value="C:cytoplasm"/>
    <property type="evidence" value="ECO:0007669"/>
    <property type="project" value="TreeGrafter"/>
</dbReference>
<keyword evidence="3" id="KW-0963">Cytoplasm</keyword>
<comment type="similarity">
    <text evidence="2">Belongs to the actin-binding proteins ADF family. Twinfilin subfamily.</text>
</comment>
<feature type="domain" description="ADF-H" evidence="9">
    <location>
        <begin position="82"/>
        <end position="224"/>
    </location>
</feature>
<evidence type="ECO:0000256" key="4">
    <source>
        <dbReference type="ARBA" id="ARBA00022737"/>
    </source>
</evidence>
<name>A0A067TE71_GALM3</name>
<evidence type="ECO:0000313" key="10">
    <source>
        <dbReference type="EMBL" id="KDR81490.1"/>
    </source>
</evidence>
<evidence type="ECO:0000256" key="6">
    <source>
        <dbReference type="ARBA" id="ARBA00023212"/>
    </source>
</evidence>
<dbReference type="PANTHER" id="PTHR13759">
    <property type="entry name" value="TWINFILIN"/>
    <property type="match status" value="1"/>
</dbReference>
<organism evidence="10 11">
    <name type="scientific">Galerina marginata (strain CBS 339.88)</name>
    <dbReference type="NCBI Taxonomy" id="685588"/>
    <lineage>
        <taxon>Eukaryota</taxon>
        <taxon>Fungi</taxon>
        <taxon>Dikarya</taxon>
        <taxon>Basidiomycota</taxon>
        <taxon>Agaricomycotina</taxon>
        <taxon>Agaricomycetes</taxon>
        <taxon>Agaricomycetidae</taxon>
        <taxon>Agaricales</taxon>
        <taxon>Agaricineae</taxon>
        <taxon>Strophariaceae</taxon>
        <taxon>Galerina</taxon>
    </lineage>
</organism>
<dbReference type="OrthoDB" id="10006997at2759"/>
<reference evidence="11" key="1">
    <citation type="journal article" date="2014" name="Proc. Natl. Acad. Sci. U.S.A.">
        <title>Extensive sampling of basidiomycete genomes demonstrates inadequacy of the white-rot/brown-rot paradigm for wood decay fungi.</title>
        <authorList>
            <person name="Riley R."/>
            <person name="Salamov A.A."/>
            <person name="Brown D.W."/>
            <person name="Nagy L.G."/>
            <person name="Floudas D."/>
            <person name="Held B.W."/>
            <person name="Levasseur A."/>
            <person name="Lombard V."/>
            <person name="Morin E."/>
            <person name="Otillar R."/>
            <person name="Lindquist E.A."/>
            <person name="Sun H."/>
            <person name="LaButti K.M."/>
            <person name="Schmutz J."/>
            <person name="Jabbour D."/>
            <person name="Luo H."/>
            <person name="Baker S.E."/>
            <person name="Pisabarro A.G."/>
            <person name="Walton J.D."/>
            <person name="Blanchette R.A."/>
            <person name="Henrissat B."/>
            <person name="Martin F."/>
            <person name="Cullen D."/>
            <person name="Hibbett D.S."/>
            <person name="Grigoriev I.V."/>
        </authorList>
    </citation>
    <scope>NUCLEOTIDE SEQUENCE [LARGE SCALE GENOMIC DNA]</scope>
    <source>
        <strain evidence="11">CBS 339.88</strain>
    </source>
</reference>
<keyword evidence="5" id="KW-0009">Actin-binding</keyword>
<dbReference type="EMBL" id="KL142370">
    <property type="protein sequence ID" value="KDR81490.1"/>
    <property type="molecule type" value="Genomic_DNA"/>
</dbReference>
<dbReference type="HOGENOM" id="CLU_031995_0_0_1"/>
<evidence type="ECO:0000256" key="8">
    <source>
        <dbReference type="SAM" id="MobiDB-lite"/>
    </source>
</evidence>
<dbReference type="GO" id="GO:0030042">
    <property type="term" value="P:actin filament depolymerization"/>
    <property type="evidence" value="ECO:0007669"/>
    <property type="project" value="TreeGrafter"/>
</dbReference>
<dbReference type="GO" id="GO:0005884">
    <property type="term" value="C:actin filament"/>
    <property type="evidence" value="ECO:0007669"/>
    <property type="project" value="TreeGrafter"/>
</dbReference>
<comment type="subunit">
    <text evidence="7">Interacts with G-actin; ADP-actin form.</text>
</comment>
<dbReference type="AlphaFoldDB" id="A0A067TE71"/>
<dbReference type="SUPFAM" id="SSF55753">
    <property type="entry name" value="Actin depolymerizing proteins"/>
    <property type="match status" value="2"/>
</dbReference>
<dbReference type="Proteomes" id="UP000027222">
    <property type="component" value="Unassembled WGS sequence"/>
</dbReference>
<accession>A0A067TE71</accession>
<dbReference type="GO" id="GO:0051016">
    <property type="term" value="P:barbed-end actin filament capping"/>
    <property type="evidence" value="ECO:0007669"/>
    <property type="project" value="TreeGrafter"/>
</dbReference>
<evidence type="ECO:0000256" key="3">
    <source>
        <dbReference type="ARBA" id="ARBA00022490"/>
    </source>
</evidence>
<evidence type="ECO:0000259" key="9">
    <source>
        <dbReference type="PROSITE" id="PS51263"/>
    </source>
</evidence>
<comment type="subcellular location">
    <subcellularLocation>
        <location evidence="1">Cytoplasm</location>
        <location evidence="1">Cytoskeleton</location>
    </subcellularLocation>
</comment>
<evidence type="ECO:0000256" key="1">
    <source>
        <dbReference type="ARBA" id="ARBA00004245"/>
    </source>
</evidence>
<dbReference type="SMART" id="SM00102">
    <property type="entry name" value="ADF"/>
    <property type="match status" value="1"/>
</dbReference>